<name>A0A9D4TD46_RHISA</name>
<feature type="compositionally biased region" description="Polar residues" evidence="1">
    <location>
        <begin position="663"/>
        <end position="677"/>
    </location>
</feature>
<gene>
    <name evidence="2" type="ORF">HPB52_025329</name>
</gene>
<dbReference type="EMBL" id="JABSTV010000668">
    <property type="protein sequence ID" value="KAH7985888.1"/>
    <property type="molecule type" value="Genomic_DNA"/>
</dbReference>
<evidence type="ECO:0000256" key="1">
    <source>
        <dbReference type="SAM" id="MobiDB-lite"/>
    </source>
</evidence>
<feature type="region of interest" description="Disordered" evidence="1">
    <location>
        <begin position="663"/>
        <end position="731"/>
    </location>
</feature>
<sequence>MAGSVARSGFRTSSYGYVHAPRPLPEEHGQQTFGYDCSPAPYADVFVEAAEEQRLLEGQDEGQSERQVGCDVNADGGGASRRVSCAGKPIGPFCEPAYFMPGPYGCPAPSTPMPNRGWRRPLRARGVDGRGESFRGGGFRPWLGGAGQRQPVPQQCRPPMASWAVRVGQPGTQWRTPFRPRFGVPTQRPFLRGATGRGSMDGFGNRSSLRPGGWSHRGGLVHNQQADSGALYFQHQSNRGRDDASAVNAQDGPERHHRPSLPRDDFATAGWARGCNEFPFPRKEFVTAGDDSGYNEQRKRTHRDTFRPGDDDDDYCGDRGSKRDRRDRADDEVGRLLRCDLGDRRSSVATAVASNEVIATANASRDCRDNALYASRDRTEMYARTERGAIGESVVGKGKSSNVSKLATVHSRIEATQVSGMKVTDAVCAEGVSARSKLTAASDADPRVFRNRTLPDERRKVESRSVSQEADALVERATSFQAGSGDGRPSCTSRSTRLDHDRRIGHPCGAVENTGIVCRGYRCSVPRRKQNADAALRASDAKVSETSTESRTNAGTAHQLCRATDKAGYKDAEMAVENMLKLIRLQAPRITEENAHLEPPVSDAQNAGTCNAVPSACSQSLGTDGPAHHLPRVVSTITSDENQALVITEATLSSSAIHDDVNTEVTVNADPGSTTGLGDTGSRPPDVEQDRPVYGVDSTGPAGHDENEEEDVFDKGPDSVAGPSGRLDRDAVPADPLAAFVRPAKDVTAAVHQWLDSSFPDVVVTGWSGREWSRQNRDAVAAVSCTFARPCSSVISLSSGVDCERETESFASTVPDDLNEVIVLSENFPARETASLARCCVATVLSGSTDALTTSRPSVEDLQLLLPLSSRAPDAETESGITSAAALTEDVLFRLNACTALYVANLCRDEEAKRRVLGLYARGRRTGATEALAVDMRKIACAAVERKRVLWKDLTCVLRRLARVRWVVSEAGIGTGVKIQEICVPGSHRSL</sequence>
<feature type="compositionally biased region" description="Basic and acidic residues" evidence="1">
    <location>
        <begin position="451"/>
        <end position="463"/>
    </location>
</feature>
<evidence type="ECO:0000313" key="2">
    <source>
        <dbReference type="EMBL" id="KAH7985888.1"/>
    </source>
</evidence>
<accession>A0A9D4TD46</accession>
<feature type="region of interest" description="Disordered" evidence="1">
    <location>
        <begin position="536"/>
        <end position="557"/>
    </location>
</feature>
<feature type="compositionally biased region" description="Gly residues" evidence="1">
    <location>
        <begin position="134"/>
        <end position="147"/>
    </location>
</feature>
<reference evidence="2" key="2">
    <citation type="submission" date="2021-09" db="EMBL/GenBank/DDBJ databases">
        <authorList>
            <person name="Jia N."/>
            <person name="Wang J."/>
            <person name="Shi W."/>
            <person name="Du L."/>
            <person name="Sun Y."/>
            <person name="Zhan W."/>
            <person name="Jiang J."/>
            <person name="Wang Q."/>
            <person name="Zhang B."/>
            <person name="Ji P."/>
            <person name="Sakyi L.B."/>
            <person name="Cui X."/>
            <person name="Yuan T."/>
            <person name="Jiang B."/>
            <person name="Yang W."/>
            <person name="Lam T.T.-Y."/>
            <person name="Chang Q."/>
            <person name="Ding S."/>
            <person name="Wang X."/>
            <person name="Zhu J."/>
            <person name="Ruan X."/>
            <person name="Zhao L."/>
            <person name="Wei J."/>
            <person name="Que T."/>
            <person name="Du C."/>
            <person name="Cheng J."/>
            <person name="Dai P."/>
            <person name="Han X."/>
            <person name="Huang E."/>
            <person name="Gao Y."/>
            <person name="Liu J."/>
            <person name="Shao H."/>
            <person name="Ye R."/>
            <person name="Li L."/>
            <person name="Wei W."/>
            <person name="Wang X."/>
            <person name="Wang C."/>
            <person name="Huo Q."/>
            <person name="Li W."/>
            <person name="Guo W."/>
            <person name="Chen H."/>
            <person name="Chen S."/>
            <person name="Zhou L."/>
            <person name="Zhou L."/>
            <person name="Ni X."/>
            <person name="Tian J."/>
            <person name="Zhou Y."/>
            <person name="Sheng Y."/>
            <person name="Liu T."/>
            <person name="Pan Y."/>
            <person name="Xia L."/>
            <person name="Li J."/>
            <person name="Zhao F."/>
            <person name="Cao W."/>
        </authorList>
    </citation>
    <scope>NUCLEOTIDE SEQUENCE</scope>
    <source>
        <strain evidence="2">Rsan-2018</strain>
        <tissue evidence="2">Larvae</tissue>
    </source>
</reference>
<protein>
    <submittedName>
        <fullName evidence="2">Uncharacterized protein</fullName>
    </submittedName>
</protein>
<keyword evidence="3" id="KW-1185">Reference proteome</keyword>
<feature type="compositionally biased region" description="Polar residues" evidence="1">
    <location>
        <begin position="544"/>
        <end position="556"/>
    </location>
</feature>
<reference evidence="2" key="1">
    <citation type="journal article" date="2020" name="Cell">
        <title>Large-Scale Comparative Analyses of Tick Genomes Elucidate Their Genetic Diversity and Vector Capacities.</title>
        <authorList>
            <consortium name="Tick Genome and Microbiome Consortium (TIGMIC)"/>
            <person name="Jia N."/>
            <person name="Wang J."/>
            <person name="Shi W."/>
            <person name="Du L."/>
            <person name="Sun Y."/>
            <person name="Zhan W."/>
            <person name="Jiang J.F."/>
            <person name="Wang Q."/>
            <person name="Zhang B."/>
            <person name="Ji P."/>
            <person name="Bell-Sakyi L."/>
            <person name="Cui X.M."/>
            <person name="Yuan T.T."/>
            <person name="Jiang B.G."/>
            <person name="Yang W.F."/>
            <person name="Lam T.T."/>
            <person name="Chang Q.C."/>
            <person name="Ding S.J."/>
            <person name="Wang X.J."/>
            <person name="Zhu J.G."/>
            <person name="Ruan X.D."/>
            <person name="Zhao L."/>
            <person name="Wei J.T."/>
            <person name="Ye R.Z."/>
            <person name="Que T.C."/>
            <person name="Du C.H."/>
            <person name="Zhou Y.H."/>
            <person name="Cheng J.X."/>
            <person name="Dai P.F."/>
            <person name="Guo W.B."/>
            <person name="Han X.H."/>
            <person name="Huang E.J."/>
            <person name="Li L.F."/>
            <person name="Wei W."/>
            <person name="Gao Y.C."/>
            <person name="Liu J.Z."/>
            <person name="Shao H.Z."/>
            <person name="Wang X."/>
            <person name="Wang C.C."/>
            <person name="Yang T.C."/>
            <person name="Huo Q.B."/>
            <person name="Li W."/>
            <person name="Chen H.Y."/>
            <person name="Chen S.E."/>
            <person name="Zhou L.G."/>
            <person name="Ni X.B."/>
            <person name="Tian J.H."/>
            <person name="Sheng Y."/>
            <person name="Liu T."/>
            <person name="Pan Y.S."/>
            <person name="Xia L.Y."/>
            <person name="Li J."/>
            <person name="Zhao F."/>
            <person name="Cao W.C."/>
        </authorList>
    </citation>
    <scope>NUCLEOTIDE SEQUENCE</scope>
    <source>
        <strain evidence="2">Rsan-2018</strain>
    </source>
</reference>
<feature type="region of interest" description="Disordered" evidence="1">
    <location>
        <begin position="171"/>
        <end position="221"/>
    </location>
</feature>
<dbReference type="Proteomes" id="UP000821837">
    <property type="component" value="Unassembled WGS sequence"/>
</dbReference>
<feature type="region of interest" description="Disordered" evidence="1">
    <location>
        <begin position="126"/>
        <end position="155"/>
    </location>
</feature>
<feature type="region of interest" description="Disordered" evidence="1">
    <location>
        <begin position="286"/>
        <end position="330"/>
    </location>
</feature>
<evidence type="ECO:0000313" key="3">
    <source>
        <dbReference type="Proteomes" id="UP000821837"/>
    </source>
</evidence>
<dbReference type="AlphaFoldDB" id="A0A9D4TD46"/>
<feature type="region of interest" description="Disordered" evidence="1">
    <location>
        <begin position="476"/>
        <end position="498"/>
    </location>
</feature>
<feature type="region of interest" description="Disordered" evidence="1">
    <location>
        <begin position="237"/>
        <end position="265"/>
    </location>
</feature>
<proteinExistence type="predicted"/>
<feature type="compositionally biased region" description="Basic and acidic residues" evidence="1">
    <location>
        <begin position="316"/>
        <end position="330"/>
    </location>
</feature>
<organism evidence="2 3">
    <name type="scientific">Rhipicephalus sanguineus</name>
    <name type="common">Brown dog tick</name>
    <name type="synonym">Ixodes sanguineus</name>
    <dbReference type="NCBI Taxonomy" id="34632"/>
    <lineage>
        <taxon>Eukaryota</taxon>
        <taxon>Metazoa</taxon>
        <taxon>Ecdysozoa</taxon>
        <taxon>Arthropoda</taxon>
        <taxon>Chelicerata</taxon>
        <taxon>Arachnida</taxon>
        <taxon>Acari</taxon>
        <taxon>Parasitiformes</taxon>
        <taxon>Ixodida</taxon>
        <taxon>Ixodoidea</taxon>
        <taxon>Ixodidae</taxon>
        <taxon>Rhipicephalinae</taxon>
        <taxon>Rhipicephalus</taxon>
        <taxon>Rhipicephalus</taxon>
    </lineage>
</organism>
<comment type="caution">
    <text evidence="2">The sequence shown here is derived from an EMBL/GenBank/DDBJ whole genome shotgun (WGS) entry which is preliminary data.</text>
</comment>
<feature type="region of interest" description="Disordered" evidence="1">
    <location>
        <begin position="451"/>
        <end position="470"/>
    </location>
</feature>